<proteinExistence type="predicted"/>
<dbReference type="Proteomes" id="UP000827889">
    <property type="component" value="Chromosome 5"/>
</dbReference>
<protein>
    <submittedName>
        <fullName evidence="4">Uncharacterized protein LOC115743719</fullName>
    </submittedName>
</protein>
<dbReference type="OrthoDB" id="10438453at2759"/>
<feature type="region of interest" description="Disordered" evidence="1">
    <location>
        <begin position="81"/>
        <end position="131"/>
    </location>
</feature>
<dbReference type="AlphaFoldDB" id="A0A8B8PI70"/>
<organism evidence="3 4">
    <name type="scientific">Rhodamnia argentea</name>
    <dbReference type="NCBI Taxonomy" id="178133"/>
    <lineage>
        <taxon>Eukaryota</taxon>
        <taxon>Viridiplantae</taxon>
        <taxon>Streptophyta</taxon>
        <taxon>Embryophyta</taxon>
        <taxon>Tracheophyta</taxon>
        <taxon>Spermatophyta</taxon>
        <taxon>Magnoliopsida</taxon>
        <taxon>eudicotyledons</taxon>
        <taxon>Gunneridae</taxon>
        <taxon>Pentapetalae</taxon>
        <taxon>rosids</taxon>
        <taxon>malvids</taxon>
        <taxon>Myrtales</taxon>
        <taxon>Myrtaceae</taxon>
        <taxon>Myrtoideae</taxon>
        <taxon>Myrteae</taxon>
        <taxon>Australasian group</taxon>
        <taxon>Rhodamnia</taxon>
    </lineage>
</organism>
<gene>
    <name evidence="4" type="primary">LOC115743719</name>
</gene>
<feature type="signal peptide" evidence="2">
    <location>
        <begin position="1"/>
        <end position="26"/>
    </location>
</feature>
<accession>A0A8B8PI70</accession>
<keyword evidence="3" id="KW-1185">Reference proteome</keyword>
<feature type="chain" id="PRO_5034282816" evidence="2">
    <location>
        <begin position="27"/>
        <end position="131"/>
    </location>
</feature>
<keyword evidence="2" id="KW-0732">Signal</keyword>
<dbReference type="GeneID" id="115743719"/>
<evidence type="ECO:0000256" key="1">
    <source>
        <dbReference type="SAM" id="MobiDB-lite"/>
    </source>
</evidence>
<evidence type="ECO:0000256" key="2">
    <source>
        <dbReference type="SAM" id="SignalP"/>
    </source>
</evidence>
<name>A0A8B8PI70_9MYRT</name>
<dbReference type="KEGG" id="rarg:115743719"/>
<evidence type="ECO:0000313" key="4">
    <source>
        <dbReference type="RefSeq" id="XP_030534500.1"/>
    </source>
</evidence>
<reference evidence="4" key="1">
    <citation type="submission" date="2025-08" db="UniProtKB">
        <authorList>
            <consortium name="RefSeq"/>
        </authorList>
    </citation>
    <scope>IDENTIFICATION</scope>
    <source>
        <tissue evidence="4">Leaf</tissue>
    </source>
</reference>
<dbReference type="RefSeq" id="XP_030534500.1">
    <property type="nucleotide sequence ID" value="XM_030678640.2"/>
</dbReference>
<evidence type="ECO:0000313" key="3">
    <source>
        <dbReference type="Proteomes" id="UP000827889"/>
    </source>
</evidence>
<sequence>MAASCKSQILLVIMLTIWQALSVASAARPLNRIVPPPTSPDPEPASALYLALPRRGDAVEAVVIPAGLVTELGIIVPGEEMGSRSISSPTASGLPRRGGGSRTFGPMFLNFLPKGSPPPSGPSKGTNSLKN</sequence>